<keyword evidence="2 7" id="KW-0808">Transferase</keyword>
<evidence type="ECO:0000256" key="2">
    <source>
        <dbReference type="ARBA" id="ARBA00022679"/>
    </source>
</evidence>
<evidence type="ECO:0000256" key="1">
    <source>
        <dbReference type="ARBA" id="ARBA00009776"/>
    </source>
</evidence>
<evidence type="ECO:0000256" key="6">
    <source>
        <dbReference type="ARBA" id="ARBA00022840"/>
    </source>
</evidence>
<dbReference type="GO" id="GO:0005737">
    <property type="term" value="C:cytoplasm"/>
    <property type="evidence" value="ECO:0007669"/>
    <property type="project" value="TreeGrafter"/>
</dbReference>
<dbReference type="EC" id="2.7.4.9" evidence="7"/>
<comment type="similarity">
    <text evidence="1 7">Belongs to the thymidylate kinase family.</text>
</comment>
<dbReference type="GO" id="GO:0004798">
    <property type="term" value="F:dTMP kinase activity"/>
    <property type="evidence" value="ECO:0007669"/>
    <property type="project" value="UniProtKB-UniRule"/>
</dbReference>
<feature type="domain" description="Thymidylate kinase-like" evidence="8">
    <location>
        <begin position="26"/>
        <end position="162"/>
    </location>
</feature>
<dbReference type="PANTHER" id="PTHR10344:SF1">
    <property type="entry name" value="THYMIDYLATE KINASE"/>
    <property type="match status" value="1"/>
</dbReference>
<dbReference type="GO" id="GO:0006227">
    <property type="term" value="P:dUDP biosynthetic process"/>
    <property type="evidence" value="ECO:0007669"/>
    <property type="project" value="TreeGrafter"/>
</dbReference>
<protein>
    <recommendedName>
        <fullName evidence="7">Thymidylate kinase</fullName>
        <ecNumber evidence="7">2.7.4.9</ecNumber>
    </recommendedName>
    <alternativeName>
        <fullName evidence="7">dTMP kinase</fullName>
    </alternativeName>
</protein>
<evidence type="ECO:0000256" key="4">
    <source>
        <dbReference type="ARBA" id="ARBA00022741"/>
    </source>
</evidence>
<evidence type="ECO:0000259" key="8">
    <source>
        <dbReference type="Pfam" id="PF02223"/>
    </source>
</evidence>
<proteinExistence type="inferred from homology"/>
<keyword evidence="5 7" id="KW-0418">Kinase</keyword>
<sequence length="237" mass="26353">MRRFESYGQGIPGIDLGDLSGWLIVVEGTDGVGRTTIVSRLREHLEQLGYAVAETGLSRSDLASRGIRRAKQGNTLGSNAFNLFYATDFADRLERQIVPALRSGFVMLTDRYIYSLIARAIVRGADPDWIKSTYSFALKPDAVFYLRIEVEDLVPRVLQQGGFDYWESGMDIPMGEDLYDSFIHYQRRLIGELDALAHEYRFDTVDATLPVDEIDAYVSEKVAALLQSSVAAPAAGA</sequence>
<comment type="function">
    <text evidence="7">Phosphorylation of dTMP to form dTDP in both de novo and salvage pathways of dTTP synthesis.</text>
</comment>
<accession>A0A832I224</accession>
<comment type="catalytic activity">
    <reaction evidence="7">
        <text>dTMP + ATP = dTDP + ADP</text>
        <dbReference type="Rhea" id="RHEA:13517"/>
        <dbReference type="ChEBI" id="CHEBI:30616"/>
        <dbReference type="ChEBI" id="CHEBI:58369"/>
        <dbReference type="ChEBI" id="CHEBI:63528"/>
        <dbReference type="ChEBI" id="CHEBI:456216"/>
        <dbReference type="EC" id="2.7.4.9"/>
    </reaction>
</comment>
<dbReference type="GO" id="GO:0006235">
    <property type="term" value="P:dTTP biosynthetic process"/>
    <property type="evidence" value="ECO:0007669"/>
    <property type="project" value="UniProtKB-UniRule"/>
</dbReference>
<dbReference type="InterPro" id="IPR039430">
    <property type="entry name" value="Thymidylate_kin-like_dom"/>
</dbReference>
<dbReference type="HAMAP" id="MF_00165">
    <property type="entry name" value="Thymidylate_kinase"/>
    <property type="match status" value="1"/>
</dbReference>
<gene>
    <name evidence="7" type="primary">tmk</name>
    <name evidence="9" type="ORF">ENR23_09080</name>
</gene>
<evidence type="ECO:0000256" key="3">
    <source>
        <dbReference type="ARBA" id="ARBA00022727"/>
    </source>
</evidence>
<dbReference type="GO" id="GO:0005524">
    <property type="term" value="F:ATP binding"/>
    <property type="evidence" value="ECO:0007669"/>
    <property type="project" value="UniProtKB-UniRule"/>
</dbReference>
<keyword evidence="3 7" id="KW-0545">Nucleotide biosynthesis</keyword>
<evidence type="ECO:0000256" key="5">
    <source>
        <dbReference type="ARBA" id="ARBA00022777"/>
    </source>
</evidence>
<keyword evidence="6 7" id="KW-0067">ATP-binding</keyword>
<name>A0A832I224_UNCEI</name>
<comment type="caution">
    <text evidence="7">Lacks conserved residue(s) required for the propagation of feature annotation.</text>
</comment>
<dbReference type="Pfam" id="PF02223">
    <property type="entry name" value="Thymidylate_kin"/>
    <property type="match status" value="1"/>
</dbReference>
<keyword evidence="4 7" id="KW-0547">Nucleotide-binding</keyword>
<dbReference type="CDD" id="cd01672">
    <property type="entry name" value="TMPK"/>
    <property type="match status" value="1"/>
</dbReference>
<evidence type="ECO:0000313" key="9">
    <source>
        <dbReference type="EMBL" id="HGZ43562.1"/>
    </source>
</evidence>
<dbReference type="GO" id="GO:0006233">
    <property type="term" value="P:dTDP biosynthetic process"/>
    <property type="evidence" value="ECO:0007669"/>
    <property type="project" value="InterPro"/>
</dbReference>
<dbReference type="AlphaFoldDB" id="A0A832I224"/>
<comment type="caution">
    <text evidence="9">The sequence shown here is derived from an EMBL/GenBank/DDBJ whole genome shotgun (WGS) entry which is preliminary data.</text>
</comment>
<reference evidence="9" key="1">
    <citation type="journal article" date="2020" name="mSystems">
        <title>Genome- and Community-Level Interaction Insights into Carbon Utilization and Element Cycling Functions of Hydrothermarchaeota in Hydrothermal Sediment.</title>
        <authorList>
            <person name="Zhou Z."/>
            <person name="Liu Y."/>
            <person name="Xu W."/>
            <person name="Pan J."/>
            <person name="Luo Z.H."/>
            <person name="Li M."/>
        </authorList>
    </citation>
    <scope>NUCLEOTIDE SEQUENCE [LARGE SCALE GENOMIC DNA]</scope>
    <source>
        <strain evidence="9">SpSt-381</strain>
    </source>
</reference>
<dbReference type="PANTHER" id="PTHR10344">
    <property type="entry name" value="THYMIDYLATE KINASE"/>
    <property type="match status" value="1"/>
</dbReference>
<organism evidence="9">
    <name type="scientific">Eiseniibacteriota bacterium</name>
    <dbReference type="NCBI Taxonomy" id="2212470"/>
    <lineage>
        <taxon>Bacteria</taxon>
        <taxon>Candidatus Eiseniibacteriota</taxon>
    </lineage>
</organism>
<dbReference type="InterPro" id="IPR027417">
    <property type="entry name" value="P-loop_NTPase"/>
</dbReference>
<dbReference type="Gene3D" id="3.40.50.300">
    <property type="entry name" value="P-loop containing nucleotide triphosphate hydrolases"/>
    <property type="match status" value="1"/>
</dbReference>
<dbReference type="EMBL" id="DSQF01000018">
    <property type="protein sequence ID" value="HGZ43562.1"/>
    <property type="molecule type" value="Genomic_DNA"/>
</dbReference>
<dbReference type="InterPro" id="IPR018094">
    <property type="entry name" value="Thymidylate_kinase"/>
</dbReference>
<dbReference type="SUPFAM" id="SSF52540">
    <property type="entry name" value="P-loop containing nucleoside triphosphate hydrolases"/>
    <property type="match status" value="1"/>
</dbReference>
<evidence type="ECO:0000256" key="7">
    <source>
        <dbReference type="HAMAP-Rule" id="MF_00165"/>
    </source>
</evidence>